<keyword evidence="1" id="KW-1133">Transmembrane helix</keyword>
<keyword evidence="1" id="KW-0472">Membrane</keyword>
<evidence type="ECO:0000313" key="3">
    <source>
        <dbReference type="Proteomes" id="UP000248054"/>
    </source>
</evidence>
<name>A0A2V4X4C0_9FLAO</name>
<dbReference type="OrthoDB" id="1451921at2"/>
<dbReference type="SUPFAM" id="SSF48452">
    <property type="entry name" value="TPR-like"/>
    <property type="match status" value="1"/>
</dbReference>
<evidence type="ECO:0000256" key="1">
    <source>
        <dbReference type="SAM" id="Phobius"/>
    </source>
</evidence>
<organism evidence="2 3">
    <name type="scientific">Winogradskyella epiphytica</name>
    <dbReference type="NCBI Taxonomy" id="262005"/>
    <lineage>
        <taxon>Bacteria</taxon>
        <taxon>Pseudomonadati</taxon>
        <taxon>Bacteroidota</taxon>
        <taxon>Flavobacteriia</taxon>
        <taxon>Flavobacteriales</taxon>
        <taxon>Flavobacteriaceae</taxon>
        <taxon>Winogradskyella</taxon>
    </lineage>
</organism>
<dbReference type="Gene3D" id="1.25.40.10">
    <property type="entry name" value="Tetratricopeptide repeat domain"/>
    <property type="match status" value="1"/>
</dbReference>
<dbReference type="Proteomes" id="UP000248054">
    <property type="component" value="Unassembled WGS sequence"/>
</dbReference>
<dbReference type="InterPro" id="IPR019734">
    <property type="entry name" value="TPR_rpt"/>
</dbReference>
<evidence type="ECO:0000313" key="2">
    <source>
        <dbReference type="EMBL" id="PYE79570.1"/>
    </source>
</evidence>
<comment type="caution">
    <text evidence="2">The sequence shown here is derived from an EMBL/GenBank/DDBJ whole genome shotgun (WGS) entry which is preliminary data.</text>
</comment>
<proteinExistence type="predicted"/>
<keyword evidence="1" id="KW-0812">Transmembrane</keyword>
<keyword evidence="3" id="KW-1185">Reference proteome</keyword>
<reference evidence="2 3" key="1">
    <citation type="submission" date="2018-06" db="EMBL/GenBank/DDBJ databases">
        <title>Genomic Encyclopedia of Type Strains, Phase III (KMG-III): the genomes of soil and plant-associated and newly described type strains.</title>
        <authorList>
            <person name="Whitman W."/>
        </authorList>
    </citation>
    <scope>NUCLEOTIDE SEQUENCE [LARGE SCALE GENOMIC DNA]</scope>
    <source>
        <strain evidence="2 3">CECT 7945</strain>
    </source>
</reference>
<protein>
    <submittedName>
        <fullName evidence="2">Tetratricopeptide repeat protein</fullName>
    </submittedName>
</protein>
<feature type="transmembrane region" description="Helical" evidence="1">
    <location>
        <begin position="92"/>
        <end position="109"/>
    </location>
</feature>
<dbReference type="EMBL" id="QJTD01000011">
    <property type="protein sequence ID" value="PYE79570.1"/>
    <property type="molecule type" value="Genomic_DNA"/>
</dbReference>
<sequence length="245" mass="28231">MNLQDITPKDFEHIEKYLNNNLDAKEEEQFKLRLQTDTEFQSKVEEIKTILTGIETQALKEQLNLFHEDFEKDTVNTKIKSPKVHALNWKRLLVAAAIIIAAGSFWFLTGNTNERLYAKYFSPDPGLPTTMSNSDNYEFYEAMVTYKQGDYHTAIDKWEALQRSKPNNDTLNYFIGVAYLANENETNAILYLEKVIKNPEFVFVNDANFYLGLAYLKTKNTEKAKARLQNSTGDNSKALLSELND</sequence>
<dbReference type="AlphaFoldDB" id="A0A2V4X4C0"/>
<dbReference type="RefSeq" id="WP_110476541.1">
    <property type="nucleotide sequence ID" value="NZ_BMWQ01000012.1"/>
</dbReference>
<gene>
    <name evidence="2" type="ORF">DFQ11_11110</name>
</gene>
<dbReference type="Pfam" id="PF13174">
    <property type="entry name" value="TPR_6"/>
    <property type="match status" value="1"/>
</dbReference>
<accession>A0A2V4X4C0</accession>
<dbReference type="Pfam" id="PF13432">
    <property type="entry name" value="TPR_16"/>
    <property type="match status" value="1"/>
</dbReference>
<dbReference type="InterPro" id="IPR011990">
    <property type="entry name" value="TPR-like_helical_dom_sf"/>
</dbReference>